<organism evidence="1 4">
    <name type="scientific">Limosilactobacillus reuteri</name>
    <name type="common">Lactobacillus reuteri</name>
    <dbReference type="NCBI Taxonomy" id="1598"/>
    <lineage>
        <taxon>Bacteria</taxon>
        <taxon>Bacillati</taxon>
        <taxon>Bacillota</taxon>
        <taxon>Bacilli</taxon>
        <taxon>Lactobacillales</taxon>
        <taxon>Lactobacillaceae</taxon>
        <taxon>Limosilactobacillus</taxon>
    </lineage>
</organism>
<dbReference type="EMBL" id="MIMU01000124">
    <property type="protein sequence ID" value="OTA82218.1"/>
    <property type="molecule type" value="Genomic_DNA"/>
</dbReference>
<name>A0A1Y2UJF2_LIMRT</name>
<proteinExistence type="predicted"/>
<dbReference type="Proteomes" id="UP000194219">
    <property type="component" value="Unassembled WGS sequence"/>
</dbReference>
<evidence type="ECO:0000313" key="3">
    <source>
        <dbReference type="Proteomes" id="UP000194219"/>
    </source>
</evidence>
<dbReference type="EMBL" id="MIMV01000213">
    <property type="protein sequence ID" value="OTA83326.1"/>
    <property type="molecule type" value="Genomic_DNA"/>
</dbReference>
<gene>
    <name evidence="1" type="ORF">BHL82_09180</name>
    <name evidence="2" type="ORF">BHL83_01420</name>
</gene>
<reference evidence="2 3" key="2">
    <citation type="submission" date="2016-09" db="EMBL/GenBank/DDBJ databases">
        <title>Lactobacillus reuteri KLR3006, genome sequencing and assembly.</title>
        <authorList>
            <person name="Lee J.-Y."/>
            <person name="Kim E.B."/>
            <person name="Choi Y.-J."/>
        </authorList>
    </citation>
    <scope>NUCLEOTIDE SEQUENCE [LARGE SCALE GENOMIC DNA]</scope>
    <source>
        <strain evidence="2 3">KLR3006</strain>
    </source>
</reference>
<reference evidence="1 4" key="1">
    <citation type="submission" date="2016-09" db="EMBL/GenBank/DDBJ databases">
        <title>Lactobacillus reuteri KLR3005, genome sequencing and assembly.</title>
        <authorList>
            <person name="Lee J.-Y."/>
            <person name="Kim E.B."/>
            <person name="Choi Y.-J."/>
        </authorList>
    </citation>
    <scope>NUCLEOTIDE SEQUENCE [LARGE SCALE GENOMIC DNA]</scope>
    <source>
        <strain evidence="1 4">KLR3005</strain>
    </source>
</reference>
<evidence type="ECO:0000313" key="4">
    <source>
        <dbReference type="Proteomes" id="UP000194286"/>
    </source>
</evidence>
<evidence type="ECO:0000313" key="1">
    <source>
        <dbReference type="EMBL" id="OTA82218.1"/>
    </source>
</evidence>
<dbReference type="AlphaFoldDB" id="A0A1Y2UJF2"/>
<accession>A0A1Y2UJF2</accession>
<evidence type="ECO:0000313" key="2">
    <source>
        <dbReference type="EMBL" id="OTA83326.1"/>
    </source>
</evidence>
<protein>
    <submittedName>
        <fullName evidence="1">Uncharacterized protein</fullName>
    </submittedName>
</protein>
<sequence>MGQRFIDNIETNDMNFKHLETTKDIVISPKNEYGDPQRPDVSHKWTAKVSDGTNYVGDYAVKISGASMVVDSEDFTKLPVGKYQLEIWEQWNDVDGTSQLSIYPSPQQTIPFTIYANITDQAGKEIKEIGFQDVVDQAVMNIGMNYVFKANTIEPDQTATVVQTAADGKNYVTFNIPRGKTGQQGFRGPAGKNFHIAQTFKSVKEMEASQGKNFEDGDFALIASSIEDPDNSKLFVWSYVNKKFTYMNDLSGATGIQGPVGPVPTLHVTKVTSLPTGSQPTVNAVPAGNGNYNVEIGIPKGDKGDPGMDAHTPKRGTDYWTDADKNSIIDELKKYVDSAMTGAFAKAKAEVEDAVANGKY</sequence>
<dbReference type="Proteomes" id="UP000194286">
    <property type="component" value="Unassembled WGS sequence"/>
</dbReference>
<comment type="caution">
    <text evidence="1">The sequence shown here is derived from an EMBL/GenBank/DDBJ whole genome shotgun (WGS) entry which is preliminary data.</text>
</comment>
<dbReference type="RefSeq" id="WP_086136054.1">
    <property type="nucleotide sequence ID" value="NZ_MIMF01000110.1"/>
</dbReference>